<gene>
    <name evidence="1" type="ORF">EUTSA_v10006330mg</name>
</gene>
<dbReference type="AlphaFoldDB" id="V4LJM0"/>
<reference evidence="1 2" key="1">
    <citation type="journal article" date="2013" name="Front. Plant Sci.">
        <title>The Reference Genome of the Halophytic Plant Eutrema salsugineum.</title>
        <authorList>
            <person name="Yang R."/>
            <person name="Jarvis D.E."/>
            <person name="Chen H."/>
            <person name="Beilstein M.A."/>
            <person name="Grimwood J."/>
            <person name="Jenkins J."/>
            <person name="Shu S."/>
            <person name="Prochnik S."/>
            <person name="Xin M."/>
            <person name="Ma C."/>
            <person name="Schmutz J."/>
            <person name="Wing R.A."/>
            <person name="Mitchell-Olds T."/>
            <person name="Schumaker K.S."/>
            <person name="Wang X."/>
        </authorList>
    </citation>
    <scope>NUCLEOTIDE SEQUENCE [LARGE SCALE GENOMIC DNA]</scope>
</reference>
<evidence type="ECO:0000313" key="2">
    <source>
        <dbReference type="Proteomes" id="UP000030689"/>
    </source>
</evidence>
<organism evidence="1 2">
    <name type="scientific">Eutrema salsugineum</name>
    <name type="common">Saltwater cress</name>
    <name type="synonym">Sisymbrium salsugineum</name>
    <dbReference type="NCBI Taxonomy" id="72664"/>
    <lineage>
        <taxon>Eukaryota</taxon>
        <taxon>Viridiplantae</taxon>
        <taxon>Streptophyta</taxon>
        <taxon>Embryophyta</taxon>
        <taxon>Tracheophyta</taxon>
        <taxon>Spermatophyta</taxon>
        <taxon>Magnoliopsida</taxon>
        <taxon>eudicotyledons</taxon>
        <taxon>Gunneridae</taxon>
        <taxon>Pentapetalae</taxon>
        <taxon>rosids</taxon>
        <taxon>malvids</taxon>
        <taxon>Brassicales</taxon>
        <taxon>Brassicaceae</taxon>
        <taxon>Eutremeae</taxon>
        <taxon>Eutrema</taxon>
    </lineage>
</organism>
<name>V4LJM0_EUTSA</name>
<dbReference type="Proteomes" id="UP000030689">
    <property type="component" value="Unassembled WGS sequence"/>
</dbReference>
<dbReference type="KEGG" id="eus:EUTSA_v10006330mg"/>
<dbReference type="Gramene" id="ESQ43944">
    <property type="protein sequence ID" value="ESQ43944"/>
    <property type="gene ID" value="EUTSA_v10006330mg"/>
</dbReference>
<dbReference type="EMBL" id="KI517455">
    <property type="protein sequence ID" value="ESQ43944.1"/>
    <property type="molecule type" value="Genomic_DNA"/>
</dbReference>
<evidence type="ECO:0000313" key="1">
    <source>
        <dbReference type="EMBL" id="ESQ43944.1"/>
    </source>
</evidence>
<protein>
    <submittedName>
        <fullName evidence="1">Uncharacterized protein</fullName>
    </submittedName>
</protein>
<proteinExistence type="predicted"/>
<sequence>MRLYKTLSKRNNLPKRSRAVYSKPLTQNKSISIKTNKASYIRIRSISNVHNENQIFSAHSPHFKPVSNYIKSTTPTIRSHLRNFQGSDTIPTYQIFRIETDHK</sequence>
<accession>V4LJM0</accession>
<keyword evidence="2" id="KW-1185">Reference proteome</keyword>